<dbReference type="Proteomes" id="UP001454036">
    <property type="component" value="Unassembled WGS sequence"/>
</dbReference>
<evidence type="ECO:0000256" key="1">
    <source>
        <dbReference type="SAM" id="MobiDB-lite"/>
    </source>
</evidence>
<evidence type="ECO:0000313" key="3">
    <source>
        <dbReference type="Proteomes" id="UP001454036"/>
    </source>
</evidence>
<feature type="region of interest" description="Disordered" evidence="1">
    <location>
        <begin position="359"/>
        <end position="378"/>
    </location>
</feature>
<dbReference type="PANTHER" id="PTHR33448">
    <property type="entry name" value="CHLOROPLAST PROTEIN HCF243-RELATED"/>
    <property type="match status" value="1"/>
</dbReference>
<feature type="compositionally biased region" description="Polar residues" evidence="1">
    <location>
        <begin position="366"/>
        <end position="378"/>
    </location>
</feature>
<proteinExistence type="predicted"/>
<sequence length="378" mass="42527">MKALSKPISSPGRTEKFPPPLMRFLRSNVGSRSRKSKSKSRPMFFFRRKNAGPINIETTQEPSSPKVTCIGQVKIRRSTKAFSKPKRSNSSIPKLSKQTPCWWIRRVLCCNMFFPRCPKPKCPKNIFKKWALFFRCGYCKKGETSLTRDDDSSRIESIPRVHNNNSSTTTSDVENSDFVACTTIIEVVPGLGPRATVMISHLEVVDQIQESKTEEDCINNASTPPKNAFLLTRCRSAPYRSSSLASRFWGSPLKDEENEEKDEEEENVINNEEEEGGICIATSPICKNEVAEPRFSSQSEQSEINVINISSREAKSIQDLRAVGGSAVHPLMLTRCKSEPARTGERLLVNPDAISFSKQRRLEVSQPCQQENDTPNCD</sequence>
<dbReference type="PANTHER" id="PTHR33448:SF10">
    <property type="entry name" value="PROTAMINE P1 FAMILY PROTEIN"/>
    <property type="match status" value="1"/>
</dbReference>
<protein>
    <submittedName>
        <fullName evidence="2">Uncharacterized protein</fullName>
    </submittedName>
</protein>
<dbReference type="AlphaFoldDB" id="A0AAV3NU78"/>
<organism evidence="2 3">
    <name type="scientific">Lithospermum erythrorhizon</name>
    <name type="common">Purple gromwell</name>
    <name type="synonym">Lithospermum officinale var. erythrorhizon</name>
    <dbReference type="NCBI Taxonomy" id="34254"/>
    <lineage>
        <taxon>Eukaryota</taxon>
        <taxon>Viridiplantae</taxon>
        <taxon>Streptophyta</taxon>
        <taxon>Embryophyta</taxon>
        <taxon>Tracheophyta</taxon>
        <taxon>Spermatophyta</taxon>
        <taxon>Magnoliopsida</taxon>
        <taxon>eudicotyledons</taxon>
        <taxon>Gunneridae</taxon>
        <taxon>Pentapetalae</taxon>
        <taxon>asterids</taxon>
        <taxon>lamiids</taxon>
        <taxon>Boraginales</taxon>
        <taxon>Boraginaceae</taxon>
        <taxon>Boraginoideae</taxon>
        <taxon>Lithospermeae</taxon>
        <taxon>Lithospermum</taxon>
    </lineage>
</organism>
<name>A0AAV3NU78_LITER</name>
<gene>
    <name evidence="2" type="ORF">LIER_03723</name>
</gene>
<keyword evidence="3" id="KW-1185">Reference proteome</keyword>
<evidence type="ECO:0000313" key="2">
    <source>
        <dbReference type="EMBL" id="GAA0142929.1"/>
    </source>
</evidence>
<feature type="region of interest" description="Disordered" evidence="1">
    <location>
        <begin position="1"/>
        <end position="42"/>
    </location>
</feature>
<dbReference type="EMBL" id="BAABME010000456">
    <property type="protein sequence ID" value="GAA0142929.1"/>
    <property type="molecule type" value="Genomic_DNA"/>
</dbReference>
<comment type="caution">
    <text evidence="2">The sequence shown here is derived from an EMBL/GenBank/DDBJ whole genome shotgun (WGS) entry which is preliminary data.</text>
</comment>
<accession>A0AAV3NU78</accession>
<reference evidence="2 3" key="1">
    <citation type="submission" date="2024-01" db="EMBL/GenBank/DDBJ databases">
        <title>The complete chloroplast genome sequence of Lithospermum erythrorhizon: insights into the phylogenetic relationship among Boraginaceae species and the maternal lineages of purple gromwells.</title>
        <authorList>
            <person name="Okada T."/>
            <person name="Watanabe K."/>
        </authorList>
    </citation>
    <scope>NUCLEOTIDE SEQUENCE [LARGE SCALE GENOMIC DNA]</scope>
</reference>
<feature type="compositionally biased region" description="Basic residues" evidence="1">
    <location>
        <begin position="32"/>
        <end position="42"/>
    </location>
</feature>